<keyword evidence="1 11" id="KW-0639">Primosome</keyword>
<dbReference type="Gene3D" id="3.40.50.300">
    <property type="entry name" value="P-loop containing nucleotide triphosphate hydrolases"/>
    <property type="match status" value="2"/>
</dbReference>
<keyword evidence="7 11" id="KW-0862">Zinc</keyword>
<dbReference type="InterPro" id="IPR041222">
    <property type="entry name" value="PriA_3primeBD"/>
</dbReference>
<dbReference type="NCBIfam" id="NF004067">
    <property type="entry name" value="PRK05580.1-4"/>
    <property type="match status" value="1"/>
</dbReference>
<dbReference type="InterPro" id="IPR001650">
    <property type="entry name" value="Helicase_C-like"/>
</dbReference>
<dbReference type="InterPro" id="IPR040498">
    <property type="entry name" value="PriA_CRR"/>
</dbReference>
<evidence type="ECO:0000256" key="5">
    <source>
        <dbReference type="ARBA" id="ARBA00022801"/>
    </source>
</evidence>
<dbReference type="Pfam" id="PF18074">
    <property type="entry name" value="PriA_C"/>
    <property type="match status" value="1"/>
</dbReference>
<dbReference type="SMART" id="SM00487">
    <property type="entry name" value="DEXDc"/>
    <property type="match status" value="1"/>
</dbReference>
<feature type="domain" description="Helicase ATP-binding" evidence="12">
    <location>
        <begin position="231"/>
        <end position="397"/>
    </location>
</feature>
<keyword evidence="5 11" id="KW-0378">Hydrolase</keyword>
<evidence type="ECO:0000313" key="13">
    <source>
        <dbReference type="EMBL" id="GAA3929677.1"/>
    </source>
</evidence>
<evidence type="ECO:0000256" key="8">
    <source>
        <dbReference type="ARBA" id="ARBA00022840"/>
    </source>
</evidence>
<evidence type="ECO:0000256" key="2">
    <source>
        <dbReference type="ARBA" id="ARBA00022705"/>
    </source>
</evidence>
<sequence>MKLAHIPLKNTQTQTIGSDQATIYYIEVAVNRPLFQTFTYAAQTRKKPTVGTRVLVSIGPSQEVGIISEVHNNKPERDFQIKSIIKLLDEESTLSKDVLALLSWASHYYLQPIGEMLFTFLPSFLKQNKPLTDLYDQTYLLNTQNSVATENSIPTNAHKQQEAFNTFKTKNALTKEELTQHSISQQTLNQLIKKNLICKQAVPPKPTAPPYPHQPEHKLTAEQANAVTHILQSDSCFQSFLLEGITGSGKTEVYTQLCRHFLALNKQILLLVPEIGLTPQLQERLKERLDAPVVVLHSDIANKERAYRWLQTKHETPMVVLGTRSALACNLPKLGCIILDEEHDHSFKQQEGIRYHSKNLALVRARNLSIPIVLGSATPSLESYHNANTHKHTRIKLTKRATGAKLPELHLIDTNKLPPSQVFSDEAISHIETTLSAHQQVLVFINRRGYAPTIQCNQCHWVAECQNCDVSLTVHKSTNSLDCHHCETKHPIPSQCPVCNSPYLQAMGFGSQRIESELNQLFPNIKILRMDRDSTQTKGSLEKIREELNTEQPCILVGTQMVAKGHDFPNLTLTVVLNSDNGLHSHDFRGTETLTQTLIQVAGRSGRKARGQVLIQTNYPEHPIFEVLKQQDYKRFALTELQHRQEQQLPPFSHQATIRMNSLGDATAASRLTNLQQILTNYSHTLPKQSQLHISSAMPATIERKSNWYRYLIVLSSPCRNTLHHSLHFARSELLKSRRSKKLKWVIDVDPIDTI</sequence>
<dbReference type="Pfam" id="PF17764">
    <property type="entry name" value="PriA_3primeBD"/>
    <property type="match status" value="1"/>
</dbReference>
<evidence type="ECO:0000256" key="1">
    <source>
        <dbReference type="ARBA" id="ARBA00022515"/>
    </source>
</evidence>
<keyword evidence="4 11" id="KW-0547">Nucleotide-binding</keyword>
<evidence type="ECO:0000256" key="6">
    <source>
        <dbReference type="ARBA" id="ARBA00022806"/>
    </source>
</evidence>
<organism evidence="13 14">
    <name type="scientific">Litoribacillus peritrichatus</name>
    <dbReference type="NCBI Taxonomy" id="718191"/>
    <lineage>
        <taxon>Bacteria</taxon>
        <taxon>Pseudomonadati</taxon>
        <taxon>Pseudomonadota</taxon>
        <taxon>Gammaproteobacteria</taxon>
        <taxon>Oceanospirillales</taxon>
        <taxon>Oceanospirillaceae</taxon>
        <taxon>Litoribacillus</taxon>
    </lineage>
</organism>
<evidence type="ECO:0000256" key="3">
    <source>
        <dbReference type="ARBA" id="ARBA00022723"/>
    </source>
</evidence>
<dbReference type="InterPro" id="IPR041236">
    <property type="entry name" value="PriA_C"/>
</dbReference>
<evidence type="ECO:0000256" key="10">
    <source>
        <dbReference type="ARBA" id="ARBA00023235"/>
    </source>
</evidence>
<dbReference type="PROSITE" id="PS51192">
    <property type="entry name" value="HELICASE_ATP_BIND_1"/>
    <property type="match status" value="1"/>
</dbReference>
<feature type="binding site" evidence="11">
    <location>
        <position position="486"/>
    </location>
    <ligand>
        <name>Zn(2+)</name>
        <dbReference type="ChEBI" id="CHEBI:29105"/>
        <label>2</label>
    </ligand>
</feature>
<dbReference type="Pfam" id="PF00271">
    <property type="entry name" value="Helicase_C"/>
    <property type="match status" value="1"/>
</dbReference>
<dbReference type="NCBIfam" id="TIGR00595">
    <property type="entry name" value="priA"/>
    <property type="match status" value="1"/>
</dbReference>
<feature type="binding site" evidence="11">
    <location>
        <position position="456"/>
    </location>
    <ligand>
        <name>Zn(2+)</name>
        <dbReference type="ChEBI" id="CHEBI:29105"/>
        <label>1</label>
    </ligand>
</feature>
<evidence type="ECO:0000259" key="12">
    <source>
        <dbReference type="PROSITE" id="PS51192"/>
    </source>
</evidence>
<evidence type="ECO:0000256" key="11">
    <source>
        <dbReference type="HAMAP-Rule" id="MF_00983"/>
    </source>
</evidence>
<dbReference type="InterPro" id="IPR005259">
    <property type="entry name" value="PriA"/>
</dbReference>
<dbReference type="PANTHER" id="PTHR30580:SF0">
    <property type="entry name" value="PRIMOSOMAL PROTEIN N"/>
    <property type="match status" value="1"/>
</dbReference>
<dbReference type="Proteomes" id="UP001501565">
    <property type="component" value="Unassembled WGS sequence"/>
</dbReference>
<feature type="binding site" evidence="11">
    <location>
        <position position="483"/>
    </location>
    <ligand>
        <name>Zn(2+)</name>
        <dbReference type="ChEBI" id="CHEBI:29105"/>
        <label>2</label>
    </ligand>
</feature>
<keyword evidence="8 11" id="KW-0067">ATP-binding</keyword>
<feature type="binding site" evidence="11">
    <location>
        <position position="465"/>
    </location>
    <ligand>
        <name>Zn(2+)</name>
        <dbReference type="ChEBI" id="CHEBI:29105"/>
        <label>2</label>
    </ligand>
</feature>
<keyword evidence="3 11" id="KW-0479">Metal-binding</keyword>
<comment type="catalytic activity">
    <reaction evidence="11">
        <text>ATP + H2O = ADP + phosphate + H(+)</text>
        <dbReference type="Rhea" id="RHEA:13065"/>
        <dbReference type="ChEBI" id="CHEBI:15377"/>
        <dbReference type="ChEBI" id="CHEBI:15378"/>
        <dbReference type="ChEBI" id="CHEBI:30616"/>
        <dbReference type="ChEBI" id="CHEBI:43474"/>
        <dbReference type="ChEBI" id="CHEBI:456216"/>
        <dbReference type="EC" id="5.6.2.4"/>
    </reaction>
</comment>
<dbReference type="Gene3D" id="3.40.1440.60">
    <property type="entry name" value="PriA, 3(prime) DNA-binding domain"/>
    <property type="match status" value="1"/>
</dbReference>
<evidence type="ECO:0000256" key="9">
    <source>
        <dbReference type="ARBA" id="ARBA00023125"/>
    </source>
</evidence>
<keyword evidence="9 11" id="KW-0238">DNA-binding</keyword>
<comment type="similarity">
    <text evidence="11">Belongs to the helicase family. PriA subfamily.</text>
</comment>
<evidence type="ECO:0000256" key="4">
    <source>
        <dbReference type="ARBA" id="ARBA00022741"/>
    </source>
</evidence>
<dbReference type="Pfam" id="PF00270">
    <property type="entry name" value="DEAD"/>
    <property type="match status" value="1"/>
</dbReference>
<keyword evidence="14" id="KW-1185">Reference proteome</keyword>
<comment type="function">
    <text evidence="11">Initiates the restart of stalled replication forks, which reloads the replicative helicase on sites other than the origin of replication. Recognizes and binds to abandoned replication forks and remodels them to uncover a helicase loading site. Promotes assembly of the primosome at these replication forks.</text>
</comment>
<comment type="catalytic activity">
    <reaction evidence="11">
        <text>Couples ATP hydrolysis with the unwinding of duplex DNA by translocating in the 3'-5' direction.</text>
        <dbReference type="EC" id="5.6.2.4"/>
    </reaction>
</comment>
<proteinExistence type="inferred from homology"/>
<feature type="binding site" evidence="11">
    <location>
        <position position="499"/>
    </location>
    <ligand>
        <name>Zn(2+)</name>
        <dbReference type="ChEBI" id="CHEBI:29105"/>
        <label>1</label>
    </ligand>
</feature>
<accession>A0ABP7MT40</accession>
<dbReference type="PANTHER" id="PTHR30580">
    <property type="entry name" value="PRIMOSOMAL PROTEIN N"/>
    <property type="match status" value="1"/>
</dbReference>
<dbReference type="Pfam" id="PF18319">
    <property type="entry name" value="Zn_ribbon_PriA"/>
    <property type="match status" value="1"/>
</dbReference>
<dbReference type="InterPro" id="IPR027417">
    <property type="entry name" value="P-loop_NTPase"/>
</dbReference>
<comment type="subunit">
    <text evidence="11">Component of the replication restart primosome.</text>
</comment>
<dbReference type="InterPro" id="IPR042115">
    <property type="entry name" value="PriA_3primeBD_sf"/>
</dbReference>
<reference evidence="14" key="1">
    <citation type="journal article" date="2019" name="Int. J. Syst. Evol. Microbiol.">
        <title>The Global Catalogue of Microorganisms (GCM) 10K type strain sequencing project: providing services to taxonomists for standard genome sequencing and annotation.</title>
        <authorList>
            <consortium name="The Broad Institute Genomics Platform"/>
            <consortium name="The Broad Institute Genome Sequencing Center for Infectious Disease"/>
            <person name="Wu L."/>
            <person name="Ma J."/>
        </authorList>
    </citation>
    <scope>NUCLEOTIDE SEQUENCE [LARGE SCALE GENOMIC DNA]</scope>
    <source>
        <strain evidence="14">JCM 17551</strain>
    </source>
</reference>
<dbReference type="HAMAP" id="MF_00983">
    <property type="entry name" value="PriA"/>
    <property type="match status" value="1"/>
</dbReference>
<protein>
    <recommendedName>
        <fullName evidence="11">Replication restart protein PriA</fullName>
    </recommendedName>
    <alternativeName>
        <fullName evidence="11">ATP-dependent DNA helicase PriA</fullName>
        <ecNumber evidence="11">5.6.2.4</ecNumber>
    </alternativeName>
    <alternativeName>
        <fullName evidence="11">DNA 3'-5' helicase PriA</fullName>
    </alternativeName>
</protein>
<dbReference type="EC" id="5.6.2.4" evidence="11"/>
<keyword evidence="10 11" id="KW-0413">Isomerase</keyword>
<keyword evidence="2 11" id="KW-0235">DNA replication</keyword>
<feature type="binding site" evidence="11">
    <location>
        <position position="459"/>
    </location>
    <ligand>
        <name>Zn(2+)</name>
        <dbReference type="ChEBI" id="CHEBI:29105"/>
        <label>1</label>
    </ligand>
</feature>
<comment type="caution">
    <text evidence="13">The sequence shown here is derived from an EMBL/GenBank/DDBJ whole genome shotgun (WGS) entry which is preliminary data.</text>
</comment>
<dbReference type="SMART" id="SM00490">
    <property type="entry name" value="HELICc"/>
    <property type="match status" value="1"/>
</dbReference>
<evidence type="ECO:0000256" key="7">
    <source>
        <dbReference type="ARBA" id="ARBA00022833"/>
    </source>
</evidence>
<feature type="binding site" evidence="11">
    <location>
        <position position="468"/>
    </location>
    <ligand>
        <name>Zn(2+)</name>
        <dbReference type="ChEBI" id="CHEBI:29105"/>
        <label>2</label>
    </ligand>
</feature>
<gene>
    <name evidence="11 13" type="primary">priA</name>
    <name evidence="13" type="ORF">GCM10022277_27820</name>
</gene>
<dbReference type="SUPFAM" id="SSF52540">
    <property type="entry name" value="P-loop containing nucleoside triphosphate hydrolases"/>
    <property type="match status" value="2"/>
</dbReference>
<dbReference type="CDD" id="cd18804">
    <property type="entry name" value="SF2_C_priA"/>
    <property type="match status" value="1"/>
</dbReference>
<dbReference type="EMBL" id="BAABBN010000007">
    <property type="protein sequence ID" value="GAA3929677.1"/>
    <property type="molecule type" value="Genomic_DNA"/>
</dbReference>
<keyword evidence="6 11" id="KW-0347">Helicase</keyword>
<feature type="binding site" evidence="11">
    <location>
        <position position="496"/>
    </location>
    <ligand>
        <name>Zn(2+)</name>
        <dbReference type="ChEBI" id="CHEBI:29105"/>
        <label>1</label>
    </ligand>
</feature>
<dbReference type="RefSeq" id="WP_344799154.1">
    <property type="nucleotide sequence ID" value="NZ_BAABBN010000007.1"/>
</dbReference>
<name>A0ABP7MT40_9GAMM</name>
<comment type="cofactor">
    <cofactor evidence="11">
        <name>Zn(2+)</name>
        <dbReference type="ChEBI" id="CHEBI:29105"/>
    </cofactor>
    <text evidence="11">Binds 2 zinc ions per subunit.</text>
</comment>
<evidence type="ECO:0000313" key="14">
    <source>
        <dbReference type="Proteomes" id="UP001501565"/>
    </source>
</evidence>
<dbReference type="InterPro" id="IPR014001">
    <property type="entry name" value="Helicase_ATP-bd"/>
</dbReference>
<dbReference type="InterPro" id="IPR011545">
    <property type="entry name" value="DEAD/DEAH_box_helicase_dom"/>
</dbReference>